<comment type="similarity">
    <text evidence="1">Belongs to the Cu-Zn superoxide dismutase family.</text>
</comment>
<feature type="compositionally biased region" description="Acidic residues" evidence="2">
    <location>
        <begin position="181"/>
        <end position="208"/>
    </location>
</feature>
<dbReference type="PANTHER" id="PTHR10003">
    <property type="entry name" value="SUPEROXIDE DISMUTASE CU-ZN -RELATED"/>
    <property type="match status" value="1"/>
</dbReference>
<feature type="region of interest" description="Disordered" evidence="2">
    <location>
        <begin position="389"/>
        <end position="408"/>
    </location>
</feature>
<feature type="compositionally biased region" description="Basic residues" evidence="2">
    <location>
        <begin position="93"/>
        <end position="109"/>
    </location>
</feature>
<dbReference type="Gene3D" id="2.60.40.200">
    <property type="entry name" value="Superoxide dismutase, copper/zinc binding domain"/>
    <property type="match status" value="1"/>
</dbReference>
<keyword evidence="3" id="KW-0812">Transmembrane</keyword>
<dbReference type="RefSeq" id="XP_005099752.1">
    <property type="nucleotide sequence ID" value="XM_005099695.3"/>
</dbReference>
<dbReference type="InterPro" id="IPR001424">
    <property type="entry name" value="SOD_Cu_Zn_dom"/>
</dbReference>
<protein>
    <recommendedName>
        <fullName evidence="1">Superoxide dismutase [Cu-Zn]</fullName>
        <ecNumber evidence="1">1.15.1.1</ecNumber>
    </recommendedName>
</protein>
<dbReference type="Proteomes" id="UP000694888">
    <property type="component" value="Unplaced"/>
</dbReference>
<feature type="domain" description="Superoxide dismutase copper/zinc binding" evidence="4">
    <location>
        <begin position="273"/>
        <end position="418"/>
    </location>
</feature>
<evidence type="ECO:0000259" key="4">
    <source>
        <dbReference type="Pfam" id="PF00080"/>
    </source>
</evidence>
<dbReference type="InterPro" id="IPR036423">
    <property type="entry name" value="SOD-like_Cu/Zn_dom_sf"/>
</dbReference>
<organism evidence="5 6">
    <name type="scientific">Aplysia californica</name>
    <name type="common">California sea hare</name>
    <dbReference type="NCBI Taxonomy" id="6500"/>
    <lineage>
        <taxon>Eukaryota</taxon>
        <taxon>Metazoa</taxon>
        <taxon>Spiralia</taxon>
        <taxon>Lophotrochozoa</taxon>
        <taxon>Mollusca</taxon>
        <taxon>Gastropoda</taxon>
        <taxon>Heterobranchia</taxon>
        <taxon>Euthyneura</taxon>
        <taxon>Tectipleura</taxon>
        <taxon>Aplysiida</taxon>
        <taxon>Aplysioidea</taxon>
        <taxon>Aplysiidae</taxon>
        <taxon>Aplysia</taxon>
    </lineage>
</organism>
<keyword evidence="3" id="KW-1133">Transmembrane helix</keyword>
<keyword evidence="1" id="KW-0479">Metal-binding</keyword>
<feature type="compositionally biased region" description="Basic and acidic residues" evidence="2">
    <location>
        <begin position="148"/>
        <end position="162"/>
    </location>
</feature>
<comment type="catalytic activity">
    <reaction evidence="1">
        <text>2 superoxide + 2 H(+) = H2O2 + O2</text>
        <dbReference type="Rhea" id="RHEA:20696"/>
        <dbReference type="ChEBI" id="CHEBI:15378"/>
        <dbReference type="ChEBI" id="CHEBI:15379"/>
        <dbReference type="ChEBI" id="CHEBI:16240"/>
        <dbReference type="ChEBI" id="CHEBI:18421"/>
        <dbReference type="EC" id="1.15.1.1"/>
    </reaction>
</comment>
<keyword evidence="3" id="KW-0472">Membrane</keyword>
<evidence type="ECO:0000313" key="6">
    <source>
        <dbReference type="RefSeq" id="XP_005099752.1"/>
    </source>
</evidence>
<sequence>MKTSYILTVSVLAAFCFCLSTSQMMMRKNKKRGKRMRCGMMQNMQGMEKNITALWEKVNMLSVPVHVHVHGASTESGDVTVMADHTRDVEEHHHHHSMEKHGHHHAKDKHGHDHDKGKGHHHHHDSEGEEKEGGEVEEEKNPNIMWNPRDRTDKMSRLRKGEAATGGRHHKRPRRMRTMNDEEESDDKDEGEESEDSSSEEDEEDDDDRVTRVGPNIHIHLNMADSRHSTHATGHAHRDHEHGFAGHVYPADEYVYAKCDMLPNTAFSSQHKVRGSIFFRQKPGHDLEIKLDLYGFNPRDRRGRPSQSGSTHGFHLHEFGDYSNGCNSFGGHYNPHKVLHGGPESHQRHVGDWGNIEADRRGVAKASMTVTESTLFGPYSLVGRGVVVHDGPDDHGEGDSEASKASGNAGGRIACCIIGWTGGMW</sequence>
<dbReference type="PROSITE" id="PS00332">
    <property type="entry name" value="SOD_CU_ZN_2"/>
    <property type="match status" value="1"/>
</dbReference>
<dbReference type="Pfam" id="PF00080">
    <property type="entry name" value="Sod_Cu"/>
    <property type="match status" value="1"/>
</dbReference>
<dbReference type="EC" id="1.15.1.1" evidence="1"/>
<dbReference type="InterPro" id="IPR024134">
    <property type="entry name" value="SOD_Cu/Zn_/chaperone"/>
</dbReference>
<feature type="compositionally biased region" description="Basic residues" evidence="2">
    <location>
        <begin position="167"/>
        <end position="177"/>
    </location>
</feature>
<reference evidence="6" key="1">
    <citation type="submission" date="2025-08" db="UniProtKB">
        <authorList>
            <consortium name="RefSeq"/>
        </authorList>
    </citation>
    <scope>IDENTIFICATION</scope>
</reference>
<name>A0ABM0JRD5_APLCA</name>
<gene>
    <name evidence="6" type="primary">LOC101855342</name>
</gene>
<feature type="region of interest" description="Disordered" evidence="2">
    <location>
        <begin position="90"/>
        <end position="210"/>
    </location>
</feature>
<keyword evidence="5" id="KW-1185">Reference proteome</keyword>
<dbReference type="InterPro" id="IPR018152">
    <property type="entry name" value="SOD_Cu/Zn_BS"/>
</dbReference>
<comment type="cofactor">
    <cofactor evidence="1">
        <name>Zn(2+)</name>
        <dbReference type="ChEBI" id="CHEBI:29105"/>
    </cofactor>
    <text evidence="1">Binds 1 zinc ion per subunit.</text>
</comment>
<feature type="compositionally biased region" description="Acidic residues" evidence="2">
    <location>
        <begin position="127"/>
        <end position="138"/>
    </location>
</feature>
<dbReference type="SUPFAM" id="SSF49329">
    <property type="entry name" value="Cu,Zn superoxide dismutase-like"/>
    <property type="match status" value="1"/>
</dbReference>
<evidence type="ECO:0000313" key="5">
    <source>
        <dbReference type="Proteomes" id="UP000694888"/>
    </source>
</evidence>
<feature type="compositionally biased region" description="Basic and acidic residues" evidence="2">
    <location>
        <begin position="390"/>
        <end position="402"/>
    </location>
</feature>
<dbReference type="PRINTS" id="PR00068">
    <property type="entry name" value="CUZNDISMTASE"/>
</dbReference>
<feature type="transmembrane region" description="Helical" evidence="3">
    <location>
        <begin position="6"/>
        <end position="26"/>
    </location>
</feature>
<keyword evidence="1" id="KW-0560">Oxidoreductase</keyword>
<dbReference type="PROSITE" id="PS00087">
    <property type="entry name" value="SOD_CU_ZN_1"/>
    <property type="match status" value="1"/>
</dbReference>
<keyword evidence="1" id="KW-0186">Copper</keyword>
<keyword evidence="1" id="KW-0862">Zinc</keyword>
<comment type="cofactor">
    <cofactor evidence="1">
        <name>Cu cation</name>
        <dbReference type="ChEBI" id="CHEBI:23378"/>
    </cofactor>
    <text evidence="1">Binds 1 copper ion per subunit.</text>
</comment>
<proteinExistence type="inferred from homology"/>
<dbReference type="GeneID" id="101855342"/>
<evidence type="ECO:0000256" key="2">
    <source>
        <dbReference type="SAM" id="MobiDB-lite"/>
    </source>
</evidence>
<evidence type="ECO:0000256" key="1">
    <source>
        <dbReference type="RuleBase" id="RU000393"/>
    </source>
</evidence>
<dbReference type="CDD" id="cd00305">
    <property type="entry name" value="Cu-Zn_Superoxide_Dismutase"/>
    <property type="match status" value="1"/>
</dbReference>
<comment type="function">
    <text evidence="1">Destroys radicals which are normally produced within the cells and which are toxic to biological systems.</text>
</comment>
<evidence type="ECO:0000256" key="3">
    <source>
        <dbReference type="SAM" id="Phobius"/>
    </source>
</evidence>
<accession>A0ABM0JRD5</accession>